<dbReference type="Gene3D" id="1.25.40.10">
    <property type="entry name" value="Tetratricopeptide repeat domain"/>
    <property type="match status" value="1"/>
</dbReference>
<dbReference type="Pfam" id="PF01535">
    <property type="entry name" value="PPR"/>
    <property type="match status" value="2"/>
</dbReference>
<name>A0ABR2M402_9ASPA</name>
<evidence type="ECO:0000256" key="1">
    <source>
        <dbReference type="ARBA" id="ARBA00022737"/>
    </source>
</evidence>
<dbReference type="Proteomes" id="UP001412067">
    <property type="component" value="Unassembled WGS sequence"/>
</dbReference>
<comment type="caution">
    <text evidence="3">The sequence shown here is derived from an EMBL/GenBank/DDBJ whole genome shotgun (WGS) entry which is preliminary data.</text>
</comment>
<dbReference type="InterPro" id="IPR046960">
    <property type="entry name" value="PPR_At4g14850-like_plant"/>
</dbReference>
<keyword evidence="4" id="KW-1185">Reference proteome</keyword>
<feature type="repeat" description="PPR" evidence="2">
    <location>
        <begin position="115"/>
        <end position="149"/>
    </location>
</feature>
<keyword evidence="1" id="KW-0677">Repeat</keyword>
<dbReference type="InterPro" id="IPR011990">
    <property type="entry name" value="TPR-like_helical_dom_sf"/>
</dbReference>
<dbReference type="PANTHER" id="PTHR47926:SF480">
    <property type="entry name" value="TETRATRICOPEPTIDE REPEAT-LIKE SUPERFAMILY PROTEIN ISOFORM 1"/>
    <property type="match status" value="1"/>
</dbReference>
<evidence type="ECO:0000313" key="4">
    <source>
        <dbReference type="Proteomes" id="UP001412067"/>
    </source>
</evidence>
<dbReference type="InterPro" id="IPR002885">
    <property type="entry name" value="PPR_rpt"/>
</dbReference>
<evidence type="ECO:0000313" key="3">
    <source>
        <dbReference type="EMBL" id="KAK8958753.1"/>
    </source>
</evidence>
<dbReference type="NCBIfam" id="TIGR00756">
    <property type="entry name" value="PPR"/>
    <property type="match status" value="1"/>
</dbReference>
<proteinExistence type="predicted"/>
<dbReference type="PANTHER" id="PTHR47926">
    <property type="entry name" value="PENTATRICOPEPTIDE REPEAT-CONTAINING PROTEIN"/>
    <property type="match status" value="1"/>
</dbReference>
<organism evidence="3 4">
    <name type="scientific">Platanthera guangdongensis</name>
    <dbReference type="NCBI Taxonomy" id="2320717"/>
    <lineage>
        <taxon>Eukaryota</taxon>
        <taxon>Viridiplantae</taxon>
        <taxon>Streptophyta</taxon>
        <taxon>Embryophyta</taxon>
        <taxon>Tracheophyta</taxon>
        <taxon>Spermatophyta</taxon>
        <taxon>Magnoliopsida</taxon>
        <taxon>Liliopsida</taxon>
        <taxon>Asparagales</taxon>
        <taxon>Orchidaceae</taxon>
        <taxon>Orchidoideae</taxon>
        <taxon>Orchideae</taxon>
        <taxon>Orchidinae</taxon>
        <taxon>Platanthera</taxon>
    </lineage>
</organism>
<gene>
    <name evidence="3" type="primary">PCMP-E69</name>
    <name evidence="3" type="ORF">KSP40_PGU004140</name>
</gene>
<protein>
    <submittedName>
        <fullName evidence="3">Pentatricopeptide repeat-containing protein</fullName>
    </submittedName>
</protein>
<accession>A0ABR2M402</accession>
<dbReference type="PROSITE" id="PS51375">
    <property type="entry name" value="PPR"/>
    <property type="match status" value="1"/>
</dbReference>
<sequence length="176" mass="19475">MPRRCSTLFLREALSPGSRLSPAMSAMIRPMMLFSSSSSFASLVCTPQVSLSLQSSMQFRPCNPLSLESAQLHGYLIKYQLDSETATGSSLCTLYSKCGRLEHALKAFRMIPNKNVISWTTVISACRDNGRLDLGLKIFHKMLLEDEVPNEFTLASALSLCTETRSFALGKQVHAF</sequence>
<evidence type="ECO:0000256" key="2">
    <source>
        <dbReference type="PROSITE-ProRule" id="PRU00708"/>
    </source>
</evidence>
<reference evidence="3 4" key="1">
    <citation type="journal article" date="2022" name="Nat. Plants">
        <title>Genomes of leafy and leafless Platanthera orchids illuminate the evolution of mycoheterotrophy.</title>
        <authorList>
            <person name="Li M.H."/>
            <person name="Liu K.W."/>
            <person name="Li Z."/>
            <person name="Lu H.C."/>
            <person name="Ye Q.L."/>
            <person name="Zhang D."/>
            <person name="Wang J.Y."/>
            <person name="Li Y.F."/>
            <person name="Zhong Z.M."/>
            <person name="Liu X."/>
            <person name="Yu X."/>
            <person name="Liu D.K."/>
            <person name="Tu X.D."/>
            <person name="Liu B."/>
            <person name="Hao Y."/>
            <person name="Liao X.Y."/>
            <person name="Jiang Y.T."/>
            <person name="Sun W.H."/>
            <person name="Chen J."/>
            <person name="Chen Y.Q."/>
            <person name="Ai Y."/>
            <person name="Zhai J.W."/>
            <person name="Wu S.S."/>
            <person name="Zhou Z."/>
            <person name="Hsiao Y.Y."/>
            <person name="Wu W.L."/>
            <person name="Chen Y.Y."/>
            <person name="Lin Y.F."/>
            <person name="Hsu J.L."/>
            <person name="Li C.Y."/>
            <person name="Wang Z.W."/>
            <person name="Zhao X."/>
            <person name="Zhong W.Y."/>
            <person name="Ma X.K."/>
            <person name="Ma L."/>
            <person name="Huang J."/>
            <person name="Chen G.Z."/>
            <person name="Huang M.Z."/>
            <person name="Huang L."/>
            <person name="Peng D.H."/>
            <person name="Luo Y.B."/>
            <person name="Zou S.Q."/>
            <person name="Chen S.P."/>
            <person name="Lan S."/>
            <person name="Tsai W.C."/>
            <person name="Van de Peer Y."/>
            <person name="Liu Z.J."/>
        </authorList>
    </citation>
    <scope>NUCLEOTIDE SEQUENCE [LARGE SCALE GENOMIC DNA]</scope>
    <source>
        <strain evidence="3">Lor288</strain>
    </source>
</reference>
<dbReference type="EMBL" id="JBBWWR010000012">
    <property type="protein sequence ID" value="KAK8958753.1"/>
    <property type="molecule type" value="Genomic_DNA"/>
</dbReference>